<organism evidence="4">
    <name type="scientific">Onchocerca flexuosa</name>
    <dbReference type="NCBI Taxonomy" id="387005"/>
    <lineage>
        <taxon>Eukaryota</taxon>
        <taxon>Metazoa</taxon>
        <taxon>Ecdysozoa</taxon>
        <taxon>Nematoda</taxon>
        <taxon>Chromadorea</taxon>
        <taxon>Rhabditida</taxon>
        <taxon>Spirurina</taxon>
        <taxon>Spiruromorpha</taxon>
        <taxon>Filarioidea</taxon>
        <taxon>Onchocercidae</taxon>
        <taxon>Onchocerca</taxon>
    </lineage>
</organism>
<accession>A0A183HTC0</accession>
<reference evidence="2 3" key="2">
    <citation type="submission" date="2018-11" db="EMBL/GenBank/DDBJ databases">
        <authorList>
            <consortium name="Pathogen Informatics"/>
        </authorList>
    </citation>
    <scope>NUCLEOTIDE SEQUENCE [LARGE SCALE GENOMIC DNA]</scope>
</reference>
<keyword evidence="3" id="KW-1185">Reference proteome</keyword>
<protein>
    <submittedName>
        <fullName evidence="2 4">Uncharacterized protein</fullName>
    </submittedName>
</protein>
<evidence type="ECO:0000256" key="1">
    <source>
        <dbReference type="SAM" id="MobiDB-lite"/>
    </source>
</evidence>
<dbReference type="Proteomes" id="UP000267606">
    <property type="component" value="Unassembled WGS sequence"/>
</dbReference>
<sequence>MFEYDRLALDVAEQFAQIRSNAIASSPTQIFDPFRTVSGLCFSPSGSDVPDCGTSSGYGSPGTGETPLSSPAPQVFSLPSHVQHALCDPETCDDFENVAASLGPTVIYNEHNKKVLRKFQEI</sequence>
<evidence type="ECO:0000313" key="3">
    <source>
        <dbReference type="Proteomes" id="UP000267606"/>
    </source>
</evidence>
<evidence type="ECO:0000313" key="2">
    <source>
        <dbReference type="EMBL" id="VDO70915.1"/>
    </source>
</evidence>
<proteinExistence type="predicted"/>
<dbReference type="STRING" id="387005.A0A183HTC0"/>
<dbReference type="AlphaFoldDB" id="A0A183HTC0"/>
<feature type="region of interest" description="Disordered" evidence="1">
    <location>
        <begin position="47"/>
        <end position="74"/>
    </location>
</feature>
<name>A0A183HTC0_9BILA</name>
<gene>
    <name evidence="2" type="ORF">OFLC_LOCUS10736</name>
</gene>
<evidence type="ECO:0000313" key="4">
    <source>
        <dbReference type="WBParaSite" id="OFLC_0001073201-mRNA-1"/>
    </source>
</evidence>
<dbReference type="EMBL" id="UZAJ01014648">
    <property type="protein sequence ID" value="VDO70915.1"/>
    <property type="molecule type" value="Genomic_DNA"/>
</dbReference>
<reference evidence="4" key="1">
    <citation type="submission" date="2016-06" db="UniProtKB">
        <authorList>
            <consortium name="WormBaseParasite"/>
        </authorList>
    </citation>
    <scope>IDENTIFICATION</scope>
</reference>
<feature type="compositionally biased region" description="Low complexity" evidence="1">
    <location>
        <begin position="53"/>
        <end position="66"/>
    </location>
</feature>
<dbReference type="WBParaSite" id="OFLC_0001073201-mRNA-1">
    <property type="protein sequence ID" value="OFLC_0001073201-mRNA-1"/>
    <property type="gene ID" value="OFLC_0001073201"/>
</dbReference>